<evidence type="ECO:0008006" key="3">
    <source>
        <dbReference type="Google" id="ProtNLM"/>
    </source>
</evidence>
<name>A0A7W3PEQ6_9MICO</name>
<dbReference type="EMBL" id="JACGWV010000001">
    <property type="protein sequence ID" value="MBA8809128.1"/>
    <property type="molecule type" value="Genomic_DNA"/>
</dbReference>
<protein>
    <recommendedName>
        <fullName evidence="3">Type VII secretion system (Wss) protein ESAT-6</fullName>
    </recommendedName>
</protein>
<evidence type="ECO:0000313" key="1">
    <source>
        <dbReference type="EMBL" id="MBA8809128.1"/>
    </source>
</evidence>
<organism evidence="1 2">
    <name type="scientific">Promicromonospora sukumoe</name>
    <dbReference type="NCBI Taxonomy" id="88382"/>
    <lineage>
        <taxon>Bacteria</taxon>
        <taxon>Bacillati</taxon>
        <taxon>Actinomycetota</taxon>
        <taxon>Actinomycetes</taxon>
        <taxon>Micrococcales</taxon>
        <taxon>Promicromonosporaceae</taxon>
        <taxon>Promicromonospora</taxon>
    </lineage>
</organism>
<accession>A0A7W3PEQ6</accession>
<gene>
    <name evidence="1" type="ORF">FHX71_003070</name>
</gene>
<comment type="caution">
    <text evidence="1">The sequence shown here is derived from an EMBL/GenBank/DDBJ whole genome shotgun (WGS) entry which is preliminary data.</text>
</comment>
<evidence type="ECO:0000313" key="2">
    <source>
        <dbReference type="Proteomes" id="UP000540568"/>
    </source>
</evidence>
<dbReference type="RefSeq" id="WP_182617764.1">
    <property type="nucleotide sequence ID" value="NZ_BAAATF010000003.1"/>
</dbReference>
<proteinExistence type="predicted"/>
<keyword evidence="2" id="KW-1185">Reference proteome</keyword>
<dbReference type="AlphaFoldDB" id="A0A7W3PEQ6"/>
<dbReference type="Proteomes" id="UP000540568">
    <property type="component" value="Unassembled WGS sequence"/>
</dbReference>
<sequence>MSIDEAMSSFKSAEDWAGQAYGRLSGLTGPDETTTQALADLARSIGALAKGLRQTTTEPPP</sequence>
<reference evidence="1 2" key="1">
    <citation type="submission" date="2020-07" db="EMBL/GenBank/DDBJ databases">
        <title>Sequencing the genomes of 1000 actinobacteria strains.</title>
        <authorList>
            <person name="Klenk H.-P."/>
        </authorList>
    </citation>
    <scope>NUCLEOTIDE SEQUENCE [LARGE SCALE GENOMIC DNA]</scope>
    <source>
        <strain evidence="1 2">DSM 44121</strain>
    </source>
</reference>